<evidence type="ECO:0000313" key="5">
    <source>
        <dbReference type="EMBL" id="TVX89518.1"/>
    </source>
</evidence>
<keyword evidence="3" id="KW-0106">Calcium</keyword>
<dbReference type="InterPro" id="IPR038081">
    <property type="entry name" value="CalX-like_sf"/>
</dbReference>
<proteinExistence type="predicted"/>
<organism evidence="5 6">
    <name type="scientific">Paenibacillus agilis</name>
    <dbReference type="NCBI Taxonomy" id="3020863"/>
    <lineage>
        <taxon>Bacteria</taxon>
        <taxon>Bacillati</taxon>
        <taxon>Bacillota</taxon>
        <taxon>Bacilli</taxon>
        <taxon>Bacillales</taxon>
        <taxon>Paenibacillaceae</taxon>
        <taxon>Paenibacillus</taxon>
    </lineage>
</organism>
<comment type="caution">
    <text evidence="5">The sequence shown here is derived from an EMBL/GenBank/DDBJ whole genome shotgun (WGS) entry which is preliminary data.</text>
</comment>
<evidence type="ECO:0000256" key="1">
    <source>
        <dbReference type="ARBA" id="ARBA00022729"/>
    </source>
</evidence>
<evidence type="ECO:0000256" key="2">
    <source>
        <dbReference type="ARBA" id="ARBA00022737"/>
    </source>
</evidence>
<dbReference type="Pfam" id="PF03160">
    <property type="entry name" value="Calx-beta"/>
    <property type="match status" value="1"/>
</dbReference>
<accession>A0A559IPF6</accession>
<dbReference type="EMBL" id="VNJK01000002">
    <property type="protein sequence ID" value="TVX89518.1"/>
    <property type="molecule type" value="Genomic_DNA"/>
</dbReference>
<gene>
    <name evidence="5" type="ORF">FPZ44_17215</name>
</gene>
<dbReference type="RefSeq" id="WP_144992092.1">
    <property type="nucleotide sequence ID" value="NZ_VNJK01000002.1"/>
</dbReference>
<dbReference type="SMART" id="SM00237">
    <property type="entry name" value="Calx_beta"/>
    <property type="match status" value="1"/>
</dbReference>
<dbReference type="Proteomes" id="UP000318102">
    <property type="component" value="Unassembled WGS sequence"/>
</dbReference>
<dbReference type="OrthoDB" id="107551at2"/>
<dbReference type="GO" id="GO:0016020">
    <property type="term" value="C:membrane"/>
    <property type="evidence" value="ECO:0007669"/>
    <property type="project" value="InterPro"/>
</dbReference>
<evidence type="ECO:0000256" key="3">
    <source>
        <dbReference type="ARBA" id="ARBA00022837"/>
    </source>
</evidence>
<keyword evidence="1" id="KW-0732">Signal</keyword>
<sequence>MSSSIYYDVNKRLLVSLFVLVLLFMGVVAPSQAYANKAPEQANVKAVYVCSDNKGFDKWRVSNHGTSVVKVNWFTKGMPGFEDSGFEVLQPGKSNDVFSVKSEKRDDQVTLTIKDENYSKTLTTAVTDRKACGETEPRGKIQFSKPNTSAVEGDTIKIAVERVGGKKGTIEATICFCSGSAKAGKDFVDTIFTVTFKDGETSKVYELPLVEDNQPEKKENFTALLQGDNEVLGFRRSMILFITDND</sequence>
<dbReference type="SUPFAM" id="SSF141072">
    <property type="entry name" value="CalX-like"/>
    <property type="match status" value="1"/>
</dbReference>
<evidence type="ECO:0000313" key="6">
    <source>
        <dbReference type="Proteomes" id="UP000318102"/>
    </source>
</evidence>
<keyword evidence="6" id="KW-1185">Reference proteome</keyword>
<keyword evidence="2" id="KW-0677">Repeat</keyword>
<dbReference type="InterPro" id="IPR003644">
    <property type="entry name" value="Calx_beta"/>
</dbReference>
<reference evidence="5 6" key="1">
    <citation type="submission" date="2019-07" db="EMBL/GenBank/DDBJ databases">
        <authorList>
            <person name="Kim J."/>
        </authorList>
    </citation>
    <scope>NUCLEOTIDE SEQUENCE [LARGE SCALE GENOMIC DNA]</scope>
    <source>
        <strain evidence="5 6">N4</strain>
    </source>
</reference>
<protein>
    <recommendedName>
        <fullName evidence="4">Calx-beta domain-containing protein</fullName>
    </recommendedName>
</protein>
<dbReference type="AlphaFoldDB" id="A0A559IPF6"/>
<evidence type="ECO:0000259" key="4">
    <source>
        <dbReference type="SMART" id="SM00237"/>
    </source>
</evidence>
<dbReference type="GO" id="GO:0007154">
    <property type="term" value="P:cell communication"/>
    <property type="evidence" value="ECO:0007669"/>
    <property type="project" value="InterPro"/>
</dbReference>
<dbReference type="Gene3D" id="2.60.40.2030">
    <property type="match status" value="1"/>
</dbReference>
<name>A0A559IPF6_9BACL</name>
<feature type="domain" description="Calx-beta" evidence="4">
    <location>
        <begin position="124"/>
        <end position="226"/>
    </location>
</feature>